<keyword evidence="5 9" id="KW-0560">Oxidoreductase</keyword>
<comment type="cofactor">
    <cofactor evidence="1 8">
        <name>heme</name>
        <dbReference type="ChEBI" id="CHEBI:30413"/>
    </cofactor>
</comment>
<proteinExistence type="inferred from homology"/>
<keyword evidence="3 8" id="KW-0349">Heme</keyword>
<keyword evidence="12" id="KW-1185">Reference proteome</keyword>
<name>A0AA40DT00_9PEZI</name>
<dbReference type="Gene3D" id="1.10.630.10">
    <property type="entry name" value="Cytochrome P450"/>
    <property type="match status" value="1"/>
</dbReference>
<evidence type="ECO:0000256" key="9">
    <source>
        <dbReference type="RuleBase" id="RU000461"/>
    </source>
</evidence>
<dbReference type="PRINTS" id="PR00463">
    <property type="entry name" value="EP450I"/>
</dbReference>
<protein>
    <submittedName>
        <fullName evidence="11">Cytochrome P450</fullName>
    </submittedName>
</protein>
<keyword evidence="6 8" id="KW-0408">Iron</keyword>
<dbReference type="InterPro" id="IPR017972">
    <property type="entry name" value="Cyt_P450_CS"/>
</dbReference>
<keyword evidence="7 9" id="KW-0503">Monooxygenase</keyword>
<evidence type="ECO:0000256" key="8">
    <source>
        <dbReference type="PIRSR" id="PIRSR602401-1"/>
    </source>
</evidence>
<dbReference type="SUPFAM" id="SSF48264">
    <property type="entry name" value="Cytochrome P450"/>
    <property type="match status" value="1"/>
</dbReference>
<evidence type="ECO:0000313" key="11">
    <source>
        <dbReference type="EMBL" id="KAK0712207.1"/>
    </source>
</evidence>
<dbReference type="GO" id="GO:0005506">
    <property type="term" value="F:iron ion binding"/>
    <property type="evidence" value="ECO:0007669"/>
    <property type="project" value="InterPro"/>
</dbReference>
<dbReference type="EMBL" id="JAUKTV010000016">
    <property type="protein sequence ID" value="KAK0712207.1"/>
    <property type="molecule type" value="Genomic_DNA"/>
</dbReference>
<dbReference type="InterPro" id="IPR036396">
    <property type="entry name" value="Cyt_P450_sf"/>
</dbReference>
<accession>A0AA40DT00</accession>
<dbReference type="GO" id="GO:0020037">
    <property type="term" value="F:heme binding"/>
    <property type="evidence" value="ECO:0007669"/>
    <property type="project" value="InterPro"/>
</dbReference>
<dbReference type="Proteomes" id="UP001172159">
    <property type="component" value="Unassembled WGS sequence"/>
</dbReference>
<dbReference type="GO" id="GO:0004497">
    <property type="term" value="F:monooxygenase activity"/>
    <property type="evidence" value="ECO:0007669"/>
    <property type="project" value="UniProtKB-KW"/>
</dbReference>
<sequence>MEVLGSLLSWQSIAVTAVVYFLTLAFYRLYLHPLAKFPGPKLAAITRYYEAYYDIVKNGQYTFRIAEMHKKYGNPYELHINDPSYFEKLYSREGRWNKYDWAVEAHNAPGAIIFTPDHDQHKARRLPLNAYFSRASVDRRSDLISLKVQKLCGRIAEFAGTGKVIDLGAAISAFQRDVSTDFVLGKNYNNLDQPDFGVGMTLFMQGGGSMWRLTKHIRWYGPAMLSIPKDFLIKNADPDTANFMRYAKAKETARLLKDAASYKPDDDAPRTIVHEIFDSDLPPEDKTVKRVFSDVATVTGAGFETTSSVLRLIIYYVFSSPMILGQLRAELAEAAEKSTAPDYSIPLHKLEKLPYLTAVLKEGMRLSPAIATRSQRIAPDRDLIYDKYRIPAGTPVGMTVLFMHMDEKLYPHPQRFDPGRWAIPQTRKSSEKAYAPFSRGTRICLGMHLAWAEMYMVVAALVRGFEFDFQGLTLDDHFKVMSDQFIISTKGKAVLEARVSTRPTRPGYYQPQRVHTVMSSAFENYFTEQHLDH</sequence>
<evidence type="ECO:0000256" key="4">
    <source>
        <dbReference type="ARBA" id="ARBA00022723"/>
    </source>
</evidence>
<gene>
    <name evidence="11" type="ORF">B0T21DRAFT_427111</name>
</gene>
<dbReference type="PRINTS" id="PR00385">
    <property type="entry name" value="P450"/>
</dbReference>
<evidence type="ECO:0000256" key="3">
    <source>
        <dbReference type="ARBA" id="ARBA00022617"/>
    </source>
</evidence>
<reference evidence="11" key="1">
    <citation type="submission" date="2023-06" db="EMBL/GenBank/DDBJ databases">
        <title>Genome-scale phylogeny and comparative genomics of the fungal order Sordariales.</title>
        <authorList>
            <consortium name="Lawrence Berkeley National Laboratory"/>
            <person name="Hensen N."/>
            <person name="Bonometti L."/>
            <person name="Westerberg I."/>
            <person name="Brannstrom I.O."/>
            <person name="Guillou S."/>
            <person name="Cros-Aarteil S."/>
            <person name="Calhoun S."/>
            <person name="Haridas S."/>
            <person name="Kuo A."/>
            <person name="Mondo S."/>
            <person name="Pangilinan J."/>
            <person name="Riley R."/>
            <person name="Labutti K."/>
            <person name="Andreopoulos B."/>
            <person name="Lipzen A."/>
            <person name="Chen C."/>
            <person name="Yanf M."/>
            <person name="Daum C."/>
            <person name="Ng V."/>
            <person name="Clum A."/>
            <person name="Steindorff A."/>
            <person name="Ohm R."/>
            <person name="Martin F."/>
            <person name="Silar P."/>
            <person name="Natvig D."/>
            <person name="Lalanne C."/>
            <person name="Gautier V."/>
            <person name="Ament-Velasquez S.L."/>
            <person name="Kruys A."/>
            <person name="Hutchinson M.I."/>
            <person name="Powell A.J."/>
            <person name="Barry K."/>
            <person name="Miller A.N."/>
            <person name="Grigoriev I.V."/>
            <person name="Debuchy R."/>
            <person name="Gladieux P."/>
            <person name="Thoren M.H."/>
            <person name="Johannesson H."/>
        </authorList>
    </citation>
    <scope>NUCLEOTIDE SEQUENCE</scope>
    <source>
        <strain evidence="11">CBS 540.89</strain>
    </source>
</reference>
<dbReference type="AlphaFoldDB" id="A0AA40DT00"/>
<dbReference type="GO" id="GO:0016705">
    <property type="term" value="F:oxidoreductase activity, acting on paired donors, with incorporation or reduction of molecular oxygen"/>
    <property type="evidence" value="ECO:0007669"/>
    <property type="project" value="InterPro"/>
</dbReference>
<feature type="binding site" description="axial binding residue" evidence="8">
    <location>
        <position position="444"/>
    </location>
    <ligand>
        <name>heme</name>
        <dbReference type="ChEBI" id="CHEBI:30413"/>
    </ligand>
    <ligandPart>
        <name>Fe</name>
        <dbReference type="ChEBI" id="CHEBI:18248"/>
    </ligandPart>
</feature>
<feature type="transmembrane region" description="Helical" evidence="10">
    <location>
        <begin position="12"/>
        <end position="31"/>
    </location>
</feature>
<keyword evidence="4 8" id="KW-0479">Metal-binding</keyword>
<dbReference type="PANTHER" id="PTHR24305:SF157">
    <property type="entry name" value="N-ACETYLTRYPTOPHAN 6-HYDROXYLASE IVOC-RELATED"/>
    <property type="match status" value="1"/>
</dbReference>
<comment type="similarity">
    <text evidence="2 9">Belongs to the cytochrome P450 family.</text>
</comment>
<keyword evidence="10" id="KW-0812">Transmembrane</keyword>
<keyword evidence="10" id="KW-1133">Transmembrane helix</keyword>
<evidence type="ECO:0000256" key="5">
    <source>
        <dbReference type="ARBA" id="ARBA00023002"/>
    </source>
</evidence>
<dbReference type="InterPro" id="IPR002401">
    <property type="entry name" value="Cyt_P450_E_grp-I"/>
</dbReference>
<dbReference type="Pfam" id="PF00067">
    <property type="entry name" value="p450"/>
    <property type="match status" value="1"/>
</dbReference>
<evidence type="ECO:0000256" key="10">
    <source>
        <dbReference type="SAM" id="Phobius"/>
    </source>
</evidence>
<comment type="caution">
    <text evidence="11">The sequence shown here is derived from an EMBL/GenBank/DDBJ whole genome shotgun (WGS) entry which is preliminary data.</text>
</comment>
<keyword evidence="10" id="KW-0472">Membrane</keyword>
<dbReference type="PROSITE" id="PS00086">
    <property type="entry name" value="CYTOCHROME_P450"/>
    <property type="match status" value="1"/>
</dbReference>
<evidence type="ECO:0000256" key="1">
    <source>
        <dbReference type="ARBA" id="ARBA00001971"/>
    </source>
</evidence>
<dbReference type="PANTHER" id="PTHR24305">
    <property type="entry name" value="CYTOCHROME P450"/>
    <property type="match status" value="1"/>
</dbReference>
<dbReference type="InterPro" id="IPR001128">
    <property type="entry name" value="Cyt_P450"/>
</dbReference>
<evidence type="ECO:0000256" key="6">
    <source>
        <dbReference type="ARBA" id="ARBA00023004"/>
    </source>
</evidence>
<organism evidence="11 12">
    <name type="scientific">Apiosordaria backusii</name>
    <dbReference type="NCBI Taxonomy" id="314023"/>
    <lineage>
        <taxon>Eukaryota</taxon>
        <taxon>Fungi</taxon>
        <taxon>Dikarya</taxon>
        <taxon>Ascomycota</taxon>
        <taxon>Pezizomycotina</taxon>
        <taxon>Sordariomycetes</taxon>
        <taxon>Sordariomycetidae</taxon>
        <taxon>Sordariales</taxon>
        <taxon>Lasiosphaeriaceae</taxon>
        <taxon>Apiosordaria</taxon>
    </lineage>
</organism>
<evidence type="ECO:0000256" key="7">
    <source>
        <dbReference type="ARBA" id="ARBA00023033"/>
    </source>
</evidence>
<dbReference type="InterPro" id="IPR050121">
    <property type="entry name" value="Cytochrome_P450_monoxygenase"/>
</dbReference>
<dbReference type="CDD" id="cd11062">
    <property type="entry name" value="CYP58-like"/>
    <property type="match status" value="1"/>
</dbReference>
<evidence type="ECO:0000256" key="2">
    <source>
        <dbReference type="ARBA" id="ARBA00010617"/>
    </source>
</evidence>
<evidence type="ECO:0000313" key="12">
    <source>
        <dbReference type="Proteomes" id="UP001172159"/>
    </source>
</evidence>